<protein>
    <recommendedName>
        <fullName evidence="3">TACI cysteine-rich domain-containing protein</fullName>
    </recommendedName>
</protein>
<dbReference type="GO" id="GO:0030889">
    <property type="term" value="P:negative regulation of B cell proliferation"/>
    <property type="evidence" value="ECO:0007669"/>
    <property type="project" value="TreeGrafter"/>
</dbReference>
<dbReference type="PANTHER" id="PTHR15511">
    <property type="entry name" value="TUMOR NECROSIS FACTOR RECEPTOR SUPERFAMILY MEMBER 13B"/>
    <property type="match status" value="1"/>
</dbReference>
<name>A0A4X2LRJ2_VOMUR</name>
<evidence type="ECO:0000256" key="1">
    <source>
        <dbReference type="SAM" id="MobiDB-lite"/>
    </source>
</evidence>
<dbReference type="AlphaFoldDB" id="A0A4X2LRJ2"/>
<reference evidence="4" key="2">
    <citation type="submission" date="2025-08" db="UniProtKB">
        <authorList>
            <consortium name="Ensembl"/>
        </authorList>
    </citation>
    <scope>IDENTIFICATION</scope>
</reference>
<evidence type="ECO:0000313" key="5">
    <source>
        <dbReference type="Proteomes" id="UP000314987"/>
    </source>
</evidence>
<reference evidence="4" key="3">
    <citation type="submission" date="2025-09" db="UniProtKB">
        <authorList>
            <consortium name="Ensembl"/>
        </authorList>
    </citation>
    <scope>IDENTIFICATION</scope>
</reference>
<dbReference type="GO" id="GO:0002244">
    <property type="term" value="P:hematopoietic progenitor cell differentiation"/>
    <property type="evidence" value="ECO:0007669"/>
    <property type="project" value="TreeGrafter"/>
</dbReference>
<keyword evidence="2" id="KW-0812">Transmembrane</keyword>
<accession>A0A4X2LRJ2</accession>
<dbReference type="PANTHER" id="PTHR15511:SF2">
    <property type="entry name" value="TUMOR NECROSIS FACTOR RECEPTOR SUPERFAMILY MEMBER 13B"/>
    <property type="match status" value="1"/>
</dbReference>
<feature type="transmembrane region" description="Helical" evidence="2">
    <location>
        <begin position="105"/>
        <end position="130"/>
    </location>
</feature>
<dbReference type="FunFam" id="4.10.1290.10:FF:000001">
    <property type="entry name" value="Tumor necrosis factor receptor superfamily member 13B"/>
    <property type="match status" value="1"/>
</dbReference>
<keyword evidence="2" id="KW-0472">Membrane</keyword>
<dbReference type="InterPro" id="IPR022317">
    <property type="entry name" value="TNFR_13B"/>
</dbReference>
<evidence type="ECO:0000256" key="2">
    <source>
        <dbReference type="SAM" id="Phobius"/>
    </source>
</evidence>
<feature type="region of interest" description="Disordered" evidence="1">
    <location>
        <begin position="151"/>
        <end position="198"/>
    </location>
</feature>
<evidence type="ECO:0000313" key="4">
    <source>
        <dbReference type="Ensembl" id="ENSVURP00010023487.1"/>
    </source>
</evidence>
<dbReference type="GeneTree" id="ENSGT00390000013910"/>
<feature type="compositionally biased region" description="Low complexity" evidence="1">
    <location>
        <begin position="177"/>
        <end position="192"/>
    </location>
</feature>
<dbReference type="InterPro" id="IPR015384">
    <property type="entry name" value="TACI_Cys-rich-dom"/>
</dbReference>
<dbReference type="STRING" id="29139.ENSVURP00010023487"/>
<reference evidence="5" key="1">
    <citation type="submission" date="2018-12" db="EMBL/GenBank/DDBJ databases">
        <authorList>
            <person name="Yazar S."/>
        </authorList>
    </citation>
    <scope>NUCLEOTIDE SEQUENCE [LARGE SCALE GENOMIC DNA]</scope>
</reference>
<feature type="domain" description="TACI cysteine-rich" evidence="3">
    <location>
        <begin position="21"/>
        <end position="59"/>
    </location>
</feature>
<dbReference type="Ensembl" id="ENSVURT00010026737.1">
    <property type="protein sequence ID" value="ENSVURP00010023487.1"/>
    <property type="gene ID" value="ENSVURG00010018011.1"/>
</dbReference>
<organism evidence="4 5">
    <name type="scientific">Vombatus ursinus</name>
    <name type="common">Common wombat</name>
    <dbReference type="NCBI Taxonomy" id="29139"/>
    <lineage>
        <taxon>Eukaryota</taxon>
        <taxon>Metazoa</taxon>
        <taxon>Chordata</taxon>
        <taxon>Craniata</taxon>
        <taxon>Vertebrata</taxon>
        <taxon>Euteleostomi</taxon>
        <taxon>Mammalia</taxon>
        <taxon>Metatheria</taxon>
        <taxon>Diprotodontia</taxon>
        <taxon>Vombatidae</taxon>
        <taxon>Vombatus</taxon>
    </lineage>
</organism>
<feature type="compositionally biased region" description="Basic and acidic residues" evidence="1">
    <location>
        <begin position="1"/>
        <end position="14"/>
    </location>
</feature>
<dbReference type="SUPFAM" id="SSF57586">
    <property type="entry name" value="TNF receptor-like"/>
    <property type="match status" value="1"/>
</dbReference>
<keyword evidence="5" id="KW-1185">Reference proteome</keyword>
<dbReference type="OMA" id="CKEGCFK"/>
<proteinExistence type="predicted"/>
<dbReference type="PRINTS" id="PR01963">
    <property type="entry name" value="TNFACTORR13B"/>
</dbReference>
<dbReference type="GO" id="GO:0001782">
    <property type="term" value="P:B cell homeostasis"/>
    <property type="evidence" value="ECO:0007669"/>
    <property type="project" value="TreeGrafter"/>
</dbReference>
<evidence type="ECO:0000259" key="3">
    <source>
        <dbReference type="Pfam" id="PF09305"/>
    </source>
</evidence>
<keyword evidence="2" id="KW-1133">Transmembrane helix</keyword>
<dbReference type="GO" id="GO:0005886">
    <property type="term" value="C:plasma membrane"/>
    <property type="evidence" value="ECO:0007669"/>
    <property type="project" value="InterPro"/>
</dbReference>
<sequence length="244" mass="26485">KRKEGKKERKGREKKEKRKSLRCSKKQGSYYDHLVKECISCYSICGQHPKQCAHICQSKKSGPKRVNVTAAHGQTRIVDSGRGIREASPLLQLDQKLSGAPGQLALVYTVLGLCVFAIFCCFFITMACFLRRKGDQPRPGRDQTTAEDHLMEAGSVGDASKEVKTPEPVETSSFSFPEQTPPTEESTVPTEVSHPEVPPQQENVAAMQGCVGLGGTASSGPTPGCKEGCFKIICSPSQEKVSSP</sequence>
<dbReference type="Gene3D" id="4.10.1290.10">
    <property type="entry name" value="Tumor necrosis factor receptor superfamily"/>
    <property type="match status" value="1"/>
</dbReference>
<dbReference type="Proteomes" id="UP000314987">
    <property type="component" value="Unassembled WGS sequence"/>
</dbReference>
<feature type="region of interest" description="Disordered" evidence="1">
    <location>
        <begin position="1"/>
        <end position="20"/>
    </location>
</feature>
<dbReference type="Pfam" id="PF09305">
    <property type="entry name" value="TACI-CRD2"/>
    <property type="match status" value="1"/>
</dbReference>